<proteinExistence type="predicted"/>
<keyword evidence="2" id="KW-1185">Reference proteome</keyword>
<gene>
    <name evidence="1" type="ORF">LOK49_LG01G00836</name>
</gene>
<evidence type="ECO:0000313" key="2">
    <source>
        <dbReference type="Proteomes" id="UP001060215"/>
    </source>
</evidence>
<name>A0ACC0J3N2_9ERIC</name>
<dbReference type="EMBL" id="CM045758">
    <property type="protein sequence ID" value="KAI8032504.1"/>
    <property type="molecule type" value="Genomic_DNA"/>
</dbReference>
<protein>
    <submittedName>
        <fullName evidence="1">Ribulose-phosphate 3-epimerase, cytoplasmic isoform</fullName>
    </submittedName>
</protein>
<dbReference type="Proteomes" id="UP001060215">
    <property type="component" value="Chromosome 1"/>
</dbReference>
<accession>A0ACC0J3N2</accession>
<organism evidence="1 2">
    <name type="scientific">Camellia lanceoleosa</name>
    <dbReference type="NCBI Taxonomy" id="1840588"/>
    <lineage>
        <taxon>Eukaryota</taxon>
        <taxon>Viridiplantae</taxon>
        <taxon>Streptophyta</taxon>
        <taxon>Embryophyta</taxon>
        <taxon>Tracheophyta</taxon>
        <taxon>Spermatophyta</taxon>
        <taxon>Magnoliopsida</taxon>
        <taxon>eudicotyledons</taxon>
        <taxon>Gunneridae</taxon>
        <taxon>Pentapetalae</taxon>
        <taxon>asterids</taxon>
        <taxon>Ericales</taxon>
        <taxon>Theaceae</taxon>
        <taxon>Camellia</taxon>
    </lineage>
</organism>
<evidence type="ECO:0000313" key="1">
    <source>
        <dbReference type="EMBL" id="KAI8032504.1"/>
    </source>
</evidence>
<sequence>MCIHCGYFLFPTPQLDGENPVKMVIVMTVEPGFGGQKFMSEMVDKEEEEEEEAEAAAWSAAARQATAAVRRQCRLRQRARLTA</sequence>
<reference evidence="1 2" key="1">
    <citation type="journal article" date="2022" name="Plant J.">
        <title>Chromosome-level genome of Camellia lanceoleosa provides a valuable resource for understanding genome evolution and self-incompatibility.</title>
        <authorList>
            <person name="Gong W."/>
            <person name="Xiao S."/>
            <person name="Wang L."/>
            <person name="Liao Z."/>
            <person name="Chang Y."/>
            <person name="Mo W."/>
            <person name="Hu G."/>
            <person name="Li W."/>
            <person name="Zhao G."/>
            <person name="Zhu H."/>
            <person name="Hu X."/>
            <person name="Ji K."/>
            <person name="Xiang X."/>
            <person name="Song Q."/>
            <person name="Yuan D."/>
            <person name="Jin S."/>
            <person name="Zhang L."/>
        </authorList>
    </citation>
    <scope>NUCLEOTIDE SEQUENCE [LARGE SCALE GENOMIC DNA]</scope>
    <source>
        <strain evidence="1">SQ_2022a</strain>
    </source>
</reference>
<comment type="caution">
    <text evidence="1">The sequence shown here is derived from an EMBL/GenBank/DDBJ whole genome shotgun (WGS) entry which is preliminary data.</text>
</comment>